<evidence type="ECO:0000256" key="6">
    <source>
        <dbReference type="ARBA" id="ARBA00023136"/>
    </source>
</evidence>
<evidence type="ECO:0000256" key="4">
    <source>
        <dbReference type="ARBA" id="ARBA00022692"/>
    </source>
</evidence>
<dbReference type="PANTHER" id="PTHR32309">
    <property type="entry name" value="TYROSINE-PROTEIN KINASE"/>
    <property type="match status" value="1"/>
</dbReference>
<evidence type="ECO:0000256" key="2">
    <source>
        <dbReference type="ARBA" id="ARBA00006683"/>
    </source>
</evidence>
<evidence type="ECO:0000256" key="7">
    <source>
        <dbReference type="SAM" id="Phobius"/>
    </source>
</evidence>
<dbReference type="EMBL" id="NOUV01000020">
    <property type="protein sequence ID" value="PDX85619.1"/>
    <property type="molecule type" value="Genomic_DNA"/>
</dbReference>
<sequence>MPPKEVNLSQPVESDEETIDLLELLYALLGKWREIAAATVACALIAAIGVLFFVTPKYQASSTIYVISRKDSAINISDLQIGTALTDDYIQVFHMWEVQEKVISNLDLPYTYNQLDGMLSVTNASNTRMLEITVTSESAQEAADIANEYATVVRDYIAKKMATDKPSIMSTALVPTVPVSPNKTKSILLGALLGFVVSAGVIVVITLLDDTYKTAEDIKKYTGLVTIAVIPLEKGDEPKHQRADKQIGLKLPGGKTL</sequence>
<evidence type="ECO:0000256" key="5">
    <source>
        <dbReference type="ARBA" id="ARBA00022989"/>
    </source>
</evidence>
<feature type="transmembrane region" description="Helical" evidence="7">
    <location>
        <begin position="35"/>
        <end position="54"/>
    </location>
</feature>
<comment type="similarity">
    <text evidence="2">Belongs to the CpsC/CapA family.</text>
</comment>
<keyword evidence="4 7" id="KW-0812">Transmembrane</keyword>
<evidence type="ECO:0000256" key="1">
    <source>
        <dbReference type="ARBA" id="ARBA00004651"/>
    </source>
</evidence>
<name>A0A2A7B2N5_9FIRM</name>
<evidence type="ECO:0000259" key="8">
    <source>
        <dbReference type="Pfam" id="PF02706"/>
    </source>
</evidence>
<feature type="transmembrane region" description="Helical" evidence="7">
    <location>
        <begin position="187"/>
        <end position="208"/>
    </location>
</feature>
<keyword evidence="6 7" id="KW-0472">Membrane</keyword>
<accession>A0A2A7B2N5</accession>
<dbReference type="Proteomes" id="UP000220904">
    <property type="component" value="Unassembled WGS sequence"/>
</dbReference>
<dbReference type="AlphaFoldDB" id="A0A2A7B2N5"/>
<comment type="subcellular location">
    <subcellularLocation>
        <location evidence="1">Cell membrane</location>
        <topology evidence="1">Multi-pass membrane protein</topology>
    </subcellularLocation>
</comment>
<feature type="domain" description="Polysaccharide chain length determinant N-terminal" evidence="8">
    <location>
        <begin position="17"/>
        <end position="106"/>
    </location>
</feature>
<evidence type="ECO:0000256" key="3">
    <source>
        <dbReference type="ARBA" id="ARBA00022475"/>
    </source>
</evidence>
<dbReference type="InterPro" id="IPR050445">
    <property type="entry name" value="Bact_polysacc_biosynth/exp"/>
</dbReference>
<keyword evidence="3" id="KW-1003">Cell membrane</keyword>
<evidence type="ECO:0000313" key="9">
    <source>
        <dbReference type="EMBL" id="PDX85619.1"/>
    </source>
</evidence>
<evidence type="ECO:0000313" key="10">
    <source>
        <dbReference type="Proteomes" id="UP000220904"/>
    </source>
</evidence>
<dbReference type="InterPro" id="IPR003856">
    <property type="entry name" value="LPS_length_determ_N"/>
</dbReference>
<comment type="caution">
    <text evidence="9">The sequence shown here is derived from an EMBL/GenBank/DDBJ whole genome shotgun (WGS) entry which is preliminary data.</text>
</comment>
<dbReference type="GO" id="GO:0005886">
    <property type="term" value="C:plasma membrane"/>
    <property type="evidence" value="ECO:0007669"/>
    <property type="project" value="UniProtKB-SubCell"/>
</dbReference>
<dbReference type="PANTHER" id="PTHR32309:SF13">
    <property type="entry name" value="FERRIC ENTEROBACTIN TRANSPORT PROTEIN FEPE"/>
    <property type="match status" value="1"/>
</dbReference>
<gene>
    <name evidence="9" type="ORF">CHR60_14200</name>
</gene>
<keyword evidence="5 7" id="KW-1133">Transmembrane helix</keyword>
<dbReference type="Pfam" id="PF02706">
    <property type="entry name" value="Wzz"/>
    <property type="match status" value="1"/>
</dbReference>
<proteinExistence type="inferred from homology"/>
<dbReference type="GO" id="GO:0004713">
    <property type="term" value="F:protein tyrosine kinase activity"/>
    <property type="evidence" value="ECO:0007669"/>
    <property type="project" value="TreeGrafter"/>
</dbReference>
<organism evidence="9 10">
    <name type="scientific">Faecalibacterium prausnitzii</name>
    <dbReference type="NCBI Taxonomy" id="853"/>
    <lineage>
        <taxon>Bacteria</taxon>
        <taxon>Bacillati</taxon>
        <taxon>Bacillota</taxon>
        <taxon>Clostridia</taxon>
        <taxon>Eubacteriales</taxon>
        <taxon>Oscillospiraceae</taxon>
        <taxon>Faecalibacterium</taxon>
    </lineage>
</organism>
<reference evidence="9 10" key="1">
    <citation type="journal article" date="2017" name="Front. Microbiol.">
        <title>New Insights into the Diversity of the Genus Faecalibacterium.</title>
        <authorList>
            <person name="Benevides L."/>
            <person name="Burman S."/>
            <person name="Martin R."/>
            <person name="Robert V."/>
            <person name="Thomas M."/>
            <person name="Miquel S."/>
            <person name="Chain F."/>
            <person name="Sokol H."/>
            <person name="Bermudez-Humaran L.G."/>
            <person name="Morrison M."/>
            <person name="Langella P."/>
            <person name="Azevedo V.A."/>
            <person name="Chatel J.M."/>
            <person name="Soares S."/>
        </authorList>
    </citation>
    <scope>NUCLEOTIDE SEQUENCE [LARGE SCALE GENOMIC DNA]</scope>
    <source>
        <strain evidence="9 10">AHMP21</strain>
    </source>
</reference>
<protein>
    <recommendedName>
        <fullName evidence="8">Polysaccharide chain length determinant N-terminal domain-containing protein</fullName>
    </recommendedName>
</protein>